<evidence type="ECO:0000256" key="1">
    <source>
        <dbReference type="SAM" id="MobiDB-lite"/>
    </source>
</evidence>
<evidence type="ECO:0000313" key="3">
    <source>
        <dbReference type="Proteomes" id="UP001163831"/>
    </source>
</evidence>
<protein>
    <submittedName>
        <fullName evidence="2">Catalase family protein</fullName>
    </submittedName>
</protein>
<organism evidence="2 3">
    <name type="scientific">Candidatus Kirkpatrickella diaphorinae</name>
    <dbReference type="NCBI Taxonomy" id="2984322"/>
    <lineage>
        <taxon>Bacteria</taxon>
        <taxon>Pseudomonadati</taxon>
        <taxon>Pseudomonadota</taxon>
        <taxon>Alphaproteobacteria</taxon>
        <taxon>Acetobacterales</taxon>
        <taxon>Acetobacteraceae</taxon>
        <taxon>Candidatus Kirkpatrickella</taxon>
    </lineage>
</organism>
<evidence type="ECO:0000313" key="2">
    <source>
        <dbReference type="EMBL" id="UYH51191.1"/>
    </source>
</evidence>
<feature type="region of interest" description="Disordered" evidence="1">
    <location>
        <begin position="358"/>
        <end position="481"/>
    </location>
</feature>
<feature type="compositionally biased region" description="Low complexity" evidence="1">
    <location>
        <begin position="419"/>
        <end position="450"/>
    </location>
</feature>
<accession>A0ABY6GI45</accession>
<dbReference type="PANTHER" id="PTHR36195">
    <property type="entry name" value="DOMAIN PROTEIN, PUTATIVE (AFU_ORTHOLOGUE AFUA_5G01990)-RELATED-RELATED"/>
    <property type="match status" value="1"/>
</dbReference>
<proteinExistence type="predicted"/>
<dbReference type="SUPFAM" id="SSF56634">
    <property type="entry name" value="Heme-dependent catalase-like"/>
    <property type="match status" value="1"/>
</dbReference>
<dbReference type="InterPro" id="IPR020835">
    <property type="entry name" value="Catalase_sf"/>
</dbReference>
<dbReference type="Gene3D" id="2.40.180.10">
    <property type="entry name" value="Catalase core domain"/>
    <property type="match status" value="1"/>
</dbReference>
<feature type="compositionally biased region" description="Basic residues" evidence="1">
    <location>
        <begin position="364"/>
        <end position="373"/>
    </location>
</feature>
<sequence>MRNAIPFDPGLEHKSDDEEKIQDGLLSTIVKIEKLVFRKRARAGRGVHVKSIGLLRGILTVHDDLPRELAQGLFTKPGSYEATIRLSTIPGDPLPDTVSVPRGFAVKIAGVKGKLLPEAKNHQVQDFLFATGRAFSAPSPKKFLHSLRLLALTTERMLWMKTTMSRVFRPIQKVATRFGHPVTPLDVLGGHVPTHPLGECFFTQAPIRFGRYVAKLGIFPESENFQALSKKMLNVDSDPDALRNAVADVMRQEGGSWTLRAQLRRDEEMNPIEDASVVWPEENNPYLIVATLTVPPQEGWSEELSRAIDDALSFAPWHGLIEHQPLGAVMRARRRVYTRAAASRSAMNQRRVYIFPPWMTEPKKPRKAAAKPKKAPEATSKTAENPVKKENPAVKVAAKKKAASATRSPVKAAPKKAVKAPAKTASAPKKSTARPAAKTSVKATAKSSSKATRKAPKPAPRPRSPAKAAPAKAAKARARHD</sequence>
<feature type="compositionally biased region" description="Low complexity" evidence="1">
    <location>
        <begin position="403"/>
        <end position="412"/>
    </location>
</feature>
<name>A0ABY6GI45_9PROT</name>
<gene>
    <name evidence="2" type="ORF">N5W20_08900</name>
</gene>
<dbReference type="PANTHER" id="PTHR36195:SF4">
    <property type="entry name" value="DOMAIN PROTEIN, PUTATIVE (AFU_ORTHOLOGUE AFUA_5G01990)-RELATED"/>
    <property type="match status" value="1"/>
</dbReference>
<dbReference type="EMBL" id="CP107052">
    <property type="protein sequence ID" value="UYH51191.1"/>
    <property type="molecule type" value="Genomic_DNA"/>
</dbReference>
<keyword evidence="3" id="KW-1185">Reference proteome</keyword>
<dbReference type="RefSeq" id="WP_319806785.1">
    <property type="nucleotide sequence ID" value="NZ_CP107052.1"/>
</dbReference>
<dbReference type="CDD" id="cd08152">
    <property type="entry name" value="y4iL_like"/>
    <property type="match status" value="1"/>
</dbReference>
<reference evidence="2" key="1">
    <citation type="submission" date="2022-10" db="EMBL/GenBank/DDBJ databases">
        <title>Candidatus Kirkpatrella diaphorinas gen. nov., sp. nov., an uncultured endosymbiont identified in a population of Diaphorina citri from Hawaii.</title>
        <authorList>
            <person name="Henry E.M."/>
            <person name="Carlson C.R."/>
            <person name="Kuo Y.-W."/>
        </authorList>
    </citation>
    <scope>NUCLEOTIDE SEQUENCE</scope>
    <source>
        <strain evidence="2">CADCRV1</strain>
    </source>
</reference>
<dbReference type="Proteomes" id="UP001163831">
    <property type="component" value="Chromosome"/>
</dbReference>